<sequence>YNSIRSDDATQRPETSAIIDNLALIREIFDAFVAHCKEAYSPEFYFTIDRMLEAFRGRCRFGQYIANKPAKYGIKMYALVDARTSFTCSLEMYAGKQPDGPFQITNDKASVAYRLYKS</sequence>
<dbReference type="InterPro" id="IPR029526">
    <property type="entry name" value="PGBD"/>
</dbReference>
<comment type="caution">
    <text evidence="2">The sequence shown here is derived from an EMBL/GenBank/DDBJ whole genome shotgun (WGS) entry which is preliminary data.</text>
</comment>
<evidence type="ECO:0000313" key="3">
    <source>
        <dbReference type="Proteomes" id="UP001162156"/>
    </source>
</evidence>
<gene>
    <name evidence="2" type="ORF">NQ314_002724</name>
</gene>
<dbReference type="AlphaFoldDB" id="A0AAV8ZR60"/>
<dbReference type="PANTHER" id="PTHR46599">
    <property type="entry name" value="PIGGYBAC TRANSPOSABLE ELEMENT-DERIVED PROTEIN 4"/>
    <property type="match status" value="1"/>
</dbReference>
<feature type="domain" description="PiggyBac transposable element-derived protein" evidence="1">
    <location>
        <begin position="4"/>
        <end position="116"/>
    </location>
</feature>
<organism evidence="2 3">
    <name type="scientific">Rhamnusium bicolor</name>
    <dbReference type="NCBI Taxonomy" id="1586634"/>
    <lineage>
        <taxon>Eukaryota</taxon>
        <taxon>Metazoa</taxon>
        <taxon>Ecdysozoa</taxon>
        <taxon>Arthropoda</taxon>
        <taxon>Hexapoda</taxon>
        <taxon>Insecta</taxon>
        <taxon>Pterygota</taxon>
        <taxon>Neoptera</taxon>
        <taxon>Endopterygota</taxon>
        <taxon>Coleoptera</taxon>
        <taxon>Polyphaga</taxon>
        <taxon>Cucujiformia</taxon>
        <taxon>Chrysomeloidea</taxon>
        <taxon>Cerambycidae</taxon>
        <taxon>Lepturinae</taxon>
        <taxon>Rhagiini</taxon>
        <taxon>Rhamnusium</taxon>
    </lineage>
</organism>
<dbReference type="PANTHER" id="PTHR46599:SF6">
    <property type="entry name" value="DUAL SPECIFICITY PHOSPHATASE 26"/>
    <property type="match status" value="1"/>
</dbReference>
<feature type="non-terminal residue" evidence="2">
    <location>
        <position position="1"/>
    </location>
</feature>
<dbReference type="EMBL" id="JANEYF010000847">
    <property type="protein sequence ID" value="KAJ8967606.1"/>
    <property type="molecule type" value="Genomic_DNA"/>
</dbReference>
<evidence type="ECO:0000313" key="2">
    <source>
        <dbReference type="EMBL" id="KAJ8967606.1"/>
    </source>
</evidence>
<evidence type="ECO:0000259" key="1">
    <source>
        <dbReference type="Pfam" id="PF13843"/>
    </source>
</evidence>
<keyword evidence="3" id="KW-1185">Reference proteome</keyword>
<protein>
    <recommendedName>
        <fullName evidence="1">PiggyBac transposable element-derived protein domain-containing protein</fullName>
    </recommendedName>
</protein>
<dbReference type="Pfam" id="PF13843">
    <property type="entry name" value="DDE_Tnp_1_7"/>
    <property type="match status" value="1"/>
</dbReference>
<proteinExistence type="predicted"/>
<name>A0AAV8ZR60_9CUCU</name>
<accession>A0AAV8ZR60</accession>
<reference evidence="2" key="1">
    <citation type="journal article" date="2023" name="Insect Mol. Biol.">
        <title>Genome sequencing provides insights into the evolution of gene families encoding plant cell wall-degrading enzymes in longhorned beetles.</title>
        <authorList>
            <person name="Shin N.R."/>
            <person name="Okamura Y."/>
            <person name="Kirsch R."/>
            <person name="Pauchet Y."/>
        </authorList>
    </citation>
    <scope>NUCLEOTIDE SEQUENCE</scope>
    <source>
        <strain evidence="2">RBIC_L_NR</strain>
    </source>
</reference>
<dbReference type="Proteomes" id="UP001162156">
    <property type="component" value="Unassembled WGS sequence"/>
</dbReference>